<dbReference type="NCBIfam" id="TIGR01031">
    <property type="entry name" value="rpmF_bact"/>
    <property type="match status" value="1"/>
</dbReference>
<dbReference type="PANTHER" id="PTHR21026:SF2">
    <property type="entry name" value="LARGE RIBOSOMAL SUBUNIT PROTEIN BL32M"/>
    <property type="match status" value="1"/>
</dbReference>
<dbReference type="InterPro" id="IPR011332">
    <property type="entry name" value="Ribosomal_zn-bd"/>
</dbReference>
<organism evidence="8">
    <name type="scientific">Opuntia streptacantha</name>
    <name type="common">Prickly pear cactus</name>
    <name type="synonym">Opuntia cardona</name>
    <dbReference type="NCBI Taxonomy" id="393608"/>
    <lineage>
        <taxon>Eukaryota</taxon>
        <taxon>Viridiplantae</taxon>
        <taxon>Streptophyta</taxon>
        <taxon>Embryophyta</taxon>
        <taxon>Tracheophyta</taxon>
        <taxon>Spermatophyta</taxon>
        <taxon>Magnoliopsida</taxon>
        <taxon>eudicotyledons</taxon>
        <taxon>Gunneridae</taxon>
        <taxon>Pentapetalae</taxon>
        <taxon>Caryophyllales</taxon>
        <taxon>Cactineae</taxon>
        <taxon>Cactaceae</taxon>
        <taxon>Opuntioideae</taxon>
        <taxon>Opuntia</taxon>
    </lineage>
</organism>
<evidence type="ECO:0000256" key="5">
    <source>
        <dbReference type="ARBA" id="ARBA00023128"/>
    </source>
</evidence>
<evidence type="ECO:0000256" key="4">
    <source>
        <dbReference type="ARBA" id="ARBA00022980"/>
    </source>
</evidence>
<dbReference type="GO" id="GO:0005762">
    <property type="term" value="C:mitochondrial large ribosomal subunit"/>
    <property type="evidence" value="ECO:0007669"/>
    <property type="project" value="TreeGrafter"/>
</dbReference>
<sequence length="127" mass="13656">MAFRVATRRMSQGNVGCLFGLGRLTHGLAFPAPISNAIDLVTSPSLSLPESDSGFSCQFPGFTSGSGSMELMAVPKKKVSRHKRGIRNGPKALKPTPVIVRCKSCGRVKLPHFYCCSGRREESGEQS</sequence>
<dbReference type="GO" id="GO:0006412">
    <property type="term" value="P:translation"/>
    <property type="evidence" value="ECO:0007669"/>
    <property type="project" value="InterPro"/>
</dbReference>
<evidence type="ECO:0000256" key="2">
    <source>
        <dbReference type="ARBA" id="ARBA00008560"/>
    </source>
</evidence>
<dbReference type="InterPro" id="IPR002677">
    <property type="entry name" value="Ribosomal_bL32"/>
</dbReference>
<name>A0A7C8YSD9_OPUST</name>
<dbReference type="AlphaFoldDB" id="A0A7C8YSD9"/>
<accession>A0A7C8YSD9</accession>
<comment type="similarity">
    <text evidence="2">Belongs to the bacterial ribosomal protein bL32 family.</text>
</comment>
<proteinExistence type="inferred from homology"/>
<dbReference type="EMBL" id="GISG01048842">
    <property type="protein sequence ID" value="MBA4624730.1"/>
    <property type="molecule type" value="Transcribed_RNA"/>
</dbReference>
<dbReference type="SUPFAM" id="SSF57829">
    <property type="entry name" value="Zn-binding ribosomal proteins"/>
    <property type="match status" value="1"/>
</dbReference>
<dbReference type="PANTHER" id="PTHR21026">
    <property type="entry name" value="39S RIBOSOMAL PROTEIN L32, MITOCHONDRIAL"/>
    <property type="match status" value="1"/>
</dbReference>
<keyword evidence="4" id="KW-0689">Ribosomal protein</keyword>
<keyword evidence="5" id="KW-0496">Mitochondrion</keyword>
<reference evidence="8" key="1">
    <citation type="journal article" date="2013" name="J. Plant Res.">
        <title>Effect of fungi and light on seed germination of three Opuntia species from semiarid lands of central Mexico.</title>
        <authorList>
            <person name="Delgado-Sanchez P."/>
            <person name="Jimenez-Bremont J.F."/>
            <person name="Guerrero-Gonzalez Mde L."/>
            <person name="Flores J."/>
        </authorList>
    </citation>
    <scope>NUCLEOTIDE SEQUENCE</scope>
    <source>
        <tissue evidence="8">Cladode</tissue>
    </source>
</reference>
<keyword evidence="3" id="KW-0809">Transit peptide</keyword>
<dbReference type="InterPro" id="IPR051991">
    <property type="entry name" value="Mitoribosomal_protein_bL32"/>
</dbReference>
<dbReference type="Pfam" id="PF01783">
    <property type="entry name" value="Ribosomal_L32p"/>
    <property type="match status" value="1"/>
</dbReference>
<evidence type="ECO:0000256" key="1">
    <source>
        <dbReference type="ARBA" id="ARBA00004173"/>
    </source>
</evidence>
<dbReference type="HAMAP" id="MF_00340">
    <property type="entry name" value="Ribosomal_bL32"/>
    <property type="match status" value="1"/>
</dbReference>
<reference evidence="8" key="2">
    <citation type="submission" date="2020-07" db="EMBL/GenBank/DDBJ databases">
        <authorList>
            <person name="Vera ALvarez R."/>
            <person name="Arias-Moreno D.M."/>
            <person name="Jimenez-Jacinto V."/>
            <person name="Jimenez-Bremont J.F."/>
            <person name="Swaminathan K."/>
            <person name="Moose S.P."/>
            <person name="Guerrero-Gonzalez M.L."/>
            <person name="Marino-Ramirez L."/>
            <person name="Landsman D."/>
            <person name="Rodriguez-Kessler M."/>
            <person name="Delgado-Sanchez P."/>
        </authorList>
    </citation>
    <scope>NUCLEOTIDE SEQUENCE</scope>
    <source>
        <tissue evidence="8">Cladode</tissue>
    </source>
</reference>
<evidence type="ECO:0000313" key="8">
    <source>
        <dbReference type="EMBL" id="MBA4624730.1"/>
    </source>
</evidence>
<dbReference type="GO" id="GO:0003735">
    <property type="term" value="F:structural constituent of ribosome"/>
    <property type="evidence" value="ECO:0007669"/>
    <property type="project" value="InterPro"/>
</dbReference>
<protein>
    <recommendedName>
        <fullName evidence="7">Large ribosomal subunit protein bL32m</fullName>
    </recommendedName>
</protein>
<evidence type="ECO:0000256" key="7">
    <source>
        <dbReference type="ARBA" id="ARBA00039935"/>
    </source>
</evidence>
<keyword evidence="6" id="KW-0687">Ribonucleoprotein</keyword>
<comment type="subcellular location">
    <subcellularLocation>
        <location evidence="1">Mitochondrion</location>
    </subcellularLocation>
</comment>
<evidence type="ECO:0000256" key="3">
    <source>
        <dbReference type="ARBA" id="ARBA00022946"/>
    </source>
</evidence>
<evidence type="ECO:0000256" key="6">
    <source>
        <dbReference type="ARBA" id="ARBA00023274"/>
    </source>
</evidence>